<gene>
    <name evidence="3" type="ORF">LTRI10_LOCUS5301</name>
</gene>
<evidence type="ECO:0000259" key="2">
    <source>
        <dbReference type="Pfam" id="PF01476"/>
    </source>
</evidence>
<protein>
    <recommendedName>
        <fullName evidence="2">LysM domain-containing protein</fullName>
    </recommendedName>
</protein>
<dbReference type="Gene3D" id="3.10.350.10">
    <property type="entry name" value="LysM domain"/>
    <property type="match status" value="1"/>
</dbReference>
<evidence type="ECO:0000256" key="1">
    <source>
        <dbReference type="SAM" id="SignalP"/>
    </source>
</evidence>
<dbReference type="Pfam" id="PF01476">
    <property type="entry name" value="LysM"/>
    <property type="match status" value="1"/>
</dbReference>
<dbReference type="InterPro" id="IPR018392">
    <property type="entry name" value="LysM"/>
</dbReference>
<dbReference type="AlphaFoldDB" id="A0AAV2CMU1"/>
<keyword evidence="4" id="KW-1185">Reference proteome</keyword>
<keyword evidence="1" id="KW-0732">Signal</keyword>
<accession>A0AAV2CMU1</accession>
<dbReference type="CDD" id="cd00118">
    <property type="entry name" value="LysM"/>
    <property type="match status" value="1"/>
</dbReference>
<reference evidence="3 4" key="1">
    <citation type="submission" date="2024-04" db="EMBL/GenBank/DDBJ databases">
        <authorList>
            <person name="Fracassetti M."/>
        </authorList>
    </citation>
    <scope>NUCLEOTIDE SEQUENCE [LARGE SCALE GENOMIC DNA]</scope>
</reference>
<feature type="chain" id="PRO_5043987862" description="LysM domain-containing protein" evidence="1">
    <location>
        <begin position="23"/>
        <end position="89"/>
    </location>
</feature>
<dbReference type="InterPro" id="IPR036779">
    <property type="entry name" value="LysM_dom_sf"/>
</dbReference>
<name>A0AAV2CMU1_9ROSI</name>
<evidence type="ECO:0000313" key="3">
    <source>
        <dbReference type="EMBL" id="CAL1357693.1"/>
    </source>
</evidence>
<proteinExistence type="predicted"/>
<dbReference type="Proteomes" id="UP001497516">
    <property type="component" value="Chromosome 1"/>
</dbReference>
<evidence type="ECO:0000313" key="4">
    <source>
        <dbReference type="Proteomes" id="UP001497516"/>
    </source>
</evidence>
<feature type="signal peptide" evidence="1">
    <location>
        <begin position="1"/>
        <end position="22"/>
    </location>
</feature>
<feature type="domain" description="LysM" evidence="2">
    <location>
        <begin position="47"/>
        <end position="86"/>
    </location>
</feature>
<sequence length="89" mass="9707">MLGRRISPFLLLLAMVIAAVLCLHADVGRSPIFAAAHVKHCTGLTVVASTDTCCDVVRKDGITMKQLFHLNPHLDCDKIRFGMTLCTRG</sequence>
<organism evidence="3 4">
    <name type="scientific">Linum trigynum</name>
    <dbReference type="NCBI Taxonomy" id="586398"/>
    <lineage>
        <taxon>Eukaryota</taxon>
        <taxon>Viridiplantae</taxon>
        <taxon>Streptophyta</taxon>
        <taxon>Embryophyta</taxon>
        <taxon>Tracheophyta</taxon>
        <taxon>Spermatophyta</taxon>
        <taxon>Magnoliopsida</taxon>
        <taxon>eudicotyledons</taxon>
        <taxon>Gunneridae</taxon>
        <taxon>Pentapetalae</taxon>
        <taxon>rosids</taxon>
        <taxon>fabids</taxon>
        <taxon>Malpighiales</taxon>
        <taxon>Linaceae</taxon>
        <taxon>Linum</taxon>
    </lineage>
</organism>
<dbReference type="SUPFAM" id="SSF54106">
    <property type="entry name" value="LysM domain"/>
    <property type="match status" value="1"/>
</dbReference>
<dbReference type="EMBL" id="OZ034813">
    <property type="protein sequence ID" value="CAL1357693.1"/>
    <property type="molecule type" value="Genomic_DNA"/>
</dbReference>